<sequence>MDLLGPNETLASLEARLERLHLLRSRQHQPHPRRTSSCAFPAPFNFSHWRGPDVKMMLPWCEPRTRPPTARSLEELAVDPAIARGQTVAVLPSLIVPCCAHSGTTFLWRCMRYAFHPTVVCGRPDPTRRHVPLYAEREDEWSSSACGRRRYLLPGLAGNIQGHWDYRKEWFFYGGGAAQWQKGWDDYLGVELPLCFWEPEFQRLLRLEPLDNTLAHSRRVCRSYEDKTHRRPRRACLHRTCLPLDLQRVKLGPGYSEQYANHGRPRWQYQATKALPRVDPRQHTGAVVSDMTPNYLCSPKALKNMASAIGTPRHFRLMVLVRDPVSMIRSSYKMFVQWGWVRTGDLNSDVTAQLHALRKCNASLYDAPRLVATLPPAELLEYFGRCWRGTWAQFVTNSFTFVCLASWLAAGFRREQFLVLRSEKLRTMGAHDLLSQVSNFTGLHYNQAVLGEKEEELAAHCEAPDSAYNRARAMQAPLVNSHSSYAGHNAKQRTELSATVLAELERLGSAYADMARVELGYPE</sequence>
<dbReference type="EMBL" id="JBGBPQ010000018">
    <property type="protein sequence ID" value="KAL1507389.1"/>
    <property type="molecule type" value="Genomic_DNA"/>
</dbReference>
<evidence type="ECO:0008006" key="3">
    <source>
        <dbReference type="Google" id="ProtNLM"/>
    </source>
</evidence>
<dbReference type="AlphaFoldDB" id="A0AB34IUW0"/>
<dbReference type="Gene3D" id="3.40.50.300">
    <property type="entry name" value="P-loop containing nucleotide triphosphate hydrolases"/>
    <property type="match status" value="1"/>
</dbReference>
<keyword evidence="2" id="KW-1185">Reference proteome</keyword>
<evidence type="ECO:0000313" key="2">
    <source>
        <dbReference type="Proteomes" id="UP001515480"/>
    </source>
</evidence>
<dbReference type="SUPFAM" id="SSF52540">
    <property type="entry name" value="P-loop containing nucleoside triphosphate hydrolases"/>
    <property type="match status" value="1"/>
</dbReference>
<dbReference type="Proteomes" id="UP001515480">
    <property type="component" value="Unassembled WGS sequence"/>
</dbReference>
<reference evidence="1 2" key="1">
    <citation type="journal article" date="2024" name="Science">
        <title>Giant polyketide synthase enzymes in the biosynthesis of giant marine polyether toxins.</title>
        <authorList>
            <person name="Fallon T.R."/>
            <person name="Shende V.V."/>
            <person name="Wierzbicki I.H."/>
            <person name="Pendleton A.L."/>
            <person name="Watervoot N.F."/>
            <person name="Auber R.P."/>
            <person name="Gonzalez D.J."/>
            <person name="Wisecaver J.H."/>
            <person name="Moore B.S."/>
        </authorList>
    </citation>
    <scope>NUCLEOTIDE SEQUENCE [LARGE SCALE GENOMIC DNA]</scope>
    <source>
        <strain evidence="1 2">12B1</strain>
    </source>
</reference>
<name>A0AB34IUW0_PRYPA</name>
<accession>A0AB34IUW0</accession>
<comment type="caution">
    <text evidence="1">The sequence shown here is derived from an EMBL/GenBank/DDBJ whole genome shotgun (WGS) entry which is preliminary data.</text>
</comment>
<gene>
    <name evidence="1" type="ORF">AB1Y20_008231</name>
</gene>
<organism evidence="1 2">
    <name type="scientific">Prymnesium parvum</name>
    <name type="common">Toxic golden alga</name>
    <dbReference type="NCBI Taxonomy" id="97485"/>
    <lineage>
        <taxon>Eukaryota</taxon>
        <taxon>Haptista</taxon>
        <taxon>Haptophyta</taxon>
        <taxon>Prymnesiophyceae</taxon>
        <taxon>Prymnesiales</taxon>
        <taxon>Prymnesiaceae</taxon>
        <taxon>Prymnesium</taxon>
    </lineage>
</organism>
<dbReference type="InterPro" id="IPR027417">
    <property type="entry name" value="P-loop_NTPase"/>
</dbReference>
<proteinExistence type="predicted"/>
<evidence type="ECO:0000313" key="1">
    <source>
        <dbReference type="EMBL" id="KAL1507389.1"/>
    </source>
</evidence>
<protein>
    <recommendedName>
        <fullName evidence="3">Sulfotransferase domain-containing protein</fullName>
    </recommendedName>
</protein>